<evidence type="ECO:0000259" key="2">
    <source>
        <dbReference type="Pfam" id="PF01609"/>
    </source>
</evidence>
<dbReference type="EMBL" id="JAGIOE010000001">
    <property type="protein sequence ID" value="MBP2374436.1"/>
    <property type="molecule type" value="Genomic_DNA"/>
</dbReference>
<sequence length="169" mass="17913">MAIDQDTHAVLAQVSVGEKNNEIPLSPVLMEHFQSLTDVAVTADALHTQTGHAHYLAGRGAHYIFTVKENQPKLFKQLSETTWEQVPTCDGSSAKANERQIIRSVKCAALSPGTKFPAPTPSKPCRSPGNPGPWAPGSGIWKPLSGYIAADLPGQPRAAGGLGAWSLGH</sequence>
<accession>A0ABS4WE19</accession>
<dbReference type="Pfam" id="PF01609">
    <property type="entry name" value="DDE_Tnp_1"/>
    <property type="match status" value="1"/>
</dbReference>
<reference evidence="3 4" key="1">
    <citation type="submission" date="2021-03" db="EMBL/GenBank/DDBJ databases">
        <title>Sequencing the genomes of 1000 actinobacteria strains.</title>
        <authorList>
            <person name="Klenk H.-P."/>
        </authorList>
    </citation>
    <scope>NUCLEOTIDE SEQUENCE [LARGE SCALE GENOMIC DNA]</scope>
    <source>
        <strain evidence="3 4">DSM 15454</strain>
    </source>
</reference>
<dbReference type="Proteomes" id="UP000766570">
    <property type="component" value="Unassembled WGS sequence"/>
</dbReference>
<evidence type="ECO:0000256" key="1">
    <source>
        <dbReference type="SAM" id="MobiDB-lite"/>
    </source>
</evidence>
<keyword evidence="4" id="KW-1185">Reference proteome</keyword>
<dbReference type="RefSeq" id="WP_209907456.1">
    <property type="nucleotide sequence ID" value="NZ_BAAAMI010000017.1"/>
</dbReference>
<dbReference type="InterPro" id="IPR002559">
    <property type="entry name" value="Transposase_11"/>
</dbReference>
<comment type="caution">
    <text evidence="3">The sequence shown here is derived from an EMBL/GenBank/DDBJ whole genome shotgun (WGS) entry which is preliminary data.</text>
</comment>
<evidence type="ECO:0000313" key="4">
    <source>
        <dbReference type="Proteomes" id="UP000766570"/>
    </source>
</evidence>
<organism evidence="3 4">
    <name type="scientific">Paeniglutamicibacter psychrophenolicus</name>
    <dbReference type="NCBI Taxonomy" id="257454"/>
    <lineage>
        <taxon>Bacteria</taxon>
        <taxon>Bacillati</taxon>
        <taxon>Actinomycetota</taxon>
        <taxon>Actinomycetes</taxon>
        <taxon>Micrococcales</taxon>
        <taxon>Micrococcaceae</taxon>
        <taxon>Paeniglutamicibacter</taxon>
    </lineage>
</organism>
<gene>
    <name evidence="3" type="ORF">JOF46_002348</name>
</gene>
<feature type="region of interest" description="Disordered" evidence="1">
    <location>
        <begin position="116"/>
        <end position="136"/>
    </location>
</feature>
<feature type="domain" description="Transposase IS4-like" evidence="2">
    <location>
        <begin position="2"/>
        <end position="100"/>
    </location>
</feature>
<protein>
    <submittedName>
        <fullName evidence="3">Transposase YbfD/YdcC</fullName>
    </submittedName>
</protein>
<proteinExistence type="predicted"/>
<name>A0ABS4WE19_9MICC</name>
<evidence type="ECO:0000313" key="3">
    <source>
        <dbReference type="EMBL" id="MBP2374436.1"/>
    </source>
</evidence>